<accession>A0A0P7GZQ2</accession>
<evidence type="ECO:0000313" key="2">
    <source>
        <dbReference type="Proteomes" id="UP000050535"/>
    </source>
</evidence>
<dbReference type="RefSeq" id="WP_054583870.1">
    <property type="nucleotide sequence ID" value="NZ_LGUC01000001.1"/>
</dbReference>
<dbReference type="OrthoDB" id="312664at2157"/>
<proteinExistence type="predicted"/>
<reference evidence="2" key="1">
    <citation type="submission" date="2013-11" db="EMBL/GenBank/DDBJ databases">
        <authorList>
            <person name="Hoang H.T."/>
            <person name="Killian M.L."/>
            <person name="Madson D.M."/>
            <person name="Arruda P.H.E."/>
            <person name="Sun D."/>
            <person name="Schwartz K.J."/>
            <person name="Yoon K."/>
        </authorList>
    </citation>
    <scope>NUCLEOTIDE SEQUENCE [LARGE SCALE GENOMIC DNA]</scope>
    <source>
        <strain evidence="2">CDK2</strain>
    </source>
</reference>
<dbReference type="EMBL" id="LGUC01000001">
    <property type="protein sequence ID" value="KPN31156.1"/>
    <property type="molecule type" value="Genomic_DNA"/>
</dbReference>
<dbReference type="InterPro" id="IPR045396">
    <property type="entry name" value="DUF6517"/>
</dbReference>
<organism evidence="1 2">
    <name type="scientific">Halolamina pelagica</name>
    <dbReference type="NCBI Taxonomy" id="699431"/>
    <lineage>
        <taxon>Archaea</taxon>
        <taxon>Methanobacteriati</taxon>
        <taxon>Methanobacteriota</taxon>
        <taxon>Stenosarchaea group</taxon>
        <taxon>Halobacteria</taxon>
        <taxon>Halobacteriales</taxon>
        <taxon>Haloferacaceae</taxon>
    </lineage>
</organism>
<sequence>MLFAAVGGGWLVAGGPMRGAADAPLTVDADTAAEHGFGEPSVEPMQFQERLRVGGIEKQVDLSAYVMTTTHEETGAAVVTVSLPGWSVGGVSLNPLTYAPLKQAVTYVLPYLPMDTPEVTWAGEATVDLGGESVTAGEYEVEGDAPRLVVARETMDGDTVFAVGVYSAERPGSRDAVDALFAALTHG</sequence>
<comment type="caution">
    <text evidence="1">The sequence shown here is derived from an EMBL/GenBank/DDBJ whole genome shotgun (WGS) entry which is preliminary data.</text>
</comment>
<dbReference type="Proteomes" id="UP000050535">
    <property type="component" value="Unassembled WGS sequence"/>
</dbReference>
<dbReference type="Pfam" id="PF20127">
    <property type="entry name" value="DUF6517"/>
    <property type="match status" value="1"/>
</dbReference>
<name>A0A0P7GZQ2_9EURY</name>
<dbReference type="STRING" id="699431.SY89_01899"/>
<gene>
    <name evidence="1" type="ORF">SY89_01899</name>
</gene>
<protein>
    <submittedName>
        <fullName evidence="1">Uncharacterized protein</fullName>
    </submittedName>
</protein>
<dbReference type="AlphaFoldDB" id="A0A0P7GZQ2"/>
<keyword evidence="2" id="KW-1185">Reference proteome</keyword>
<evidence type="ECO:0000313" key="1">
    <source>
        <dbReference type="EMBL" id="KPN31156.1"/>
    </source>
</evidence>